<dbReference type="AlphaFoldDB" id="A0A2G1W4M3"/>
<protein>
    <recommendedName>
        <fullName evidence="3">CopG family transcriptional regulator</fullName>
    </recommendedName>
</protein>
<dbReference type="SUPFAM" id="SSF47598">
    <property type="entry name" value="Ribbon-helix-helix"/>
    <property type="match status" value="1"/>
</dbReference>
<dbReference type="RefSeq" id="WP_099261843.1">
    <property type="nucleotide sequence ID" value="NZ_NIZW01000013.1"/>
</dbReference>
<evidence type="ECO:0000313" key="1">
    <source>
        <dbReference type="EMBL" id="PHQ33998.1"/>
    </source>
</evidence>
<reference evidence="1 2" key="1">
    <citation type="submission" date="2017-06" db="EMBL/GenBank/DDBJ databases">
        <title>Description of Rhodopirellula bahusiensis sp. nov.</title>
        <authorList>
            <person name="Kizina J."/>
            <person name="Harder J."/>
        </authorList>
    </citation>
    <scope>NUCLEOTIDE SEQUENCE [LARGE SCALE GENOMIC DNA]</scope>
    <source>
        <strain evidence="1 2">SWK21</strain>
    </source>
</reference>
<keyword evidence="2" id="KW-1185">Reference proteome</keyword>
<proteinExistence type="predicted"/>
<organism evidence="1 2">
    <name type="scientific">Rhodopirellula bahusiensis</name>
    <dbReference type="NCBI Taxonomy" id="2014065"/>
    <lineage>
        <taxon>Bacteria</taxon>
        <taxon>Pseudomonadati</taxon>
        <taxon>Planctomycetota</taxon>
        <taxon>Planctomycetia</taxon>
        <taxon>Pirellulales</taxon>
        <taxon>Pirellulaceae</taxon>
        <taxon>Rhodopirellula</taxon>
    </lineage>
</organism>
<comment type="caution">
    <text evidence="1">The sequence shown here is derived from an EMBL/GenBank/DDBJ whole genome shotgun (WGS) entry which is preliminary data.</text>
</comment>
<evidence type="ECO:0000313" key="2">
    <source>
        <dbReference type="Proteomes" id="UP000225740"/>
    </source>
</evidence>
<sequence length="80" mass="9047">MTTEIPSDLVPFVQRMVSEKRFLNESDVLAEGLRLLQAKETLRSEVKKGFDQLDAGQGIPAADVYRRAEERIQEIENGNV</sequence>
<evidence type="ECO:0008006" key="3">
    <source>
        <dbReference type="Google" id="ProtNLM"/>
    </source>
</evidence>
<dbReference type="EMBL" id="NIZW01000013">
    <property type="protein sequence ID" value="PHQ33998.1"/>
    <property type="molecule type" value="Genomic_DNA"/>
</dbReference>
<dbReference type="GO" id="GO:0006355">
    <property type="term" value="P:regulation of DNA-templated transcription"/>
    <property type="evidence" value="ECO:0007669"/>
    <property type="project" value="InterPro"/>
</dbReference>
<dbReference type="Gene3D" id="6.10.10.120">
    <property type="entry name" value="Antitoxin ParD1-like"/>
    <property type="match status" value="1"/>
</dbReference>
<accession>A0A2G1W4M3</accession>
<dbReference type="OrthoDB" id="282760at2"/>
<dbReference type="Proteomes" id="UP000225740">
    <property type="component" value="Unassembled WGS sequence"/>
</dbReference>
<name>A0A2G1W4M3_9BACT</name>
<gene>
    <name evidence="1" type="ORF">CEE69_16980</name>
</gene>
<dbReference type="InterPro" id="IPR010985">
    <property type="entry name" value="Ribbon_hlx_hlx"/>
</dbReference>
<dbReference type="InterPro" id="IPR038296">
    <property type="entry name" value="ParD_sf"/>
</dbReference>
<dbReference type="GeneID" id="90609747"/>